<dbReference type="Gene3D" id="3.40.50.1820">
    <property type="entry name" value="alpha/beta hydrolase"/>
    <property type="match status" value="1"/>
</dbReference>
<accession>A0ABQ1P0L6</accession>
<evidence type="ECO:0000259" key="1">
    <source>
        <dbReference type="Pfam" id="PF20408"/>
    </source>
</evidence>
<evidence type="ECO:0000313" key="2">
    <source>
        <dbReference type="EMBL" id="GGC88838.1"/>
    </source>
</evidence>
<dbReference type="InterPro" id="IPR046879">
    <property type="entry name" value="KANL3/Tex30_Abhydrolase"/>
</dbReference>
<name>A0ABQ1P0L6_9GAMM</name>
<organism evidence="2 3">
    <name type="scientific">Halopseudomonas salina</name>
    <dbReference type="NCBI Taxonomy" id="1323744"/>
    <lineage>
        <taxon>Bacteria</taxon>
        <taxon>Pseudomonadati</taxon>
        <taxon>Pseudomonadota</taxon>
        <taxon>Gammaproteobacteria</taxon>
        <taxon>Pseudomonadales</taxon>
        <taxon>Pseudomonadaceae</taxon>
        <taxon>Halopseudomonas</taxon>
    </lineage>
</organism>
<reference evidence="3" key="1">
    <citation type="journal article" date="2019" name="Int. J. Syst. Evol. Microbiol.">
        <title>The Global Catalogue of Microorganisms (GCM) 10K type strain sequencing project: providing services to taxonomists for standard genome sequencing and annotation.</title>
        <authorList>
            <consortium name="The Broad Institute Genomics Platform"/>
            <consortium name="The Broad Institute Genome Sequencing Center for Infectious Disease"/>
            <person name="Wu L."/>
            <person name="Ma J."/>
        </authorList>
    </citation>
    <scope>NUCLEOTIDE SEQUENCE [LARGE SCALE GENOMIC DNA]</scope>
    <source>
        <strain evidence="3">CGMCC 1.12482</strain>
    </source>
</reference>
<evidence type="ECO:0000313" key="3">
    <source>
        <dbReference type="Proteomes" id="UP000638188"/>
    </source>
</evidence>
<dbReference type="PANTHER" id="PTHR13136">
    <property type="entry name" value="TESTIS DEVELOPMENT PROTEIN PRTD"/>
    <property type="match status" value="1"/>
</dbReference>
<feature type="domain" description="KANL3/Tex30 alpha/beta hydrolase-like" evidence="1">
    <location>
        <begin position="15"/>
        <end position="206"/>
    </location>
</feature>
<proteinExistence type="predicted"/>
<comment type="caution">
    <text evidence="2">The sequence shown here is derived from an EMBL/GenBank/DDBJ whole genome shotgun (WGS) entry which is preliminary data.</text>
</comment>
<dbReference type="InterPro" id="IPR026555">
    <property type="entry name" value="NSL3/Tex30"/>
</dbReference>
<dbReference type="SUPFAM" id="SSF53474">
    <property type="entry name" value="alpha/beta-Hydrolases"/>
    <property type="match status" value="1"/>
</dbReference>
<dbReference type="Proteomes" id="UP000638188">
    <property type="component" value="Unassembled WGS sequence"/>
</dbReference>
<keyword evidence="3" id="KW-1185">Reference proteome</keyword>
<dbReference type="PANTHER" id="PTHR13136:SF11">
    <property type="entry name" value="TESTIS-EXPRESSED PROTEIN 30"/>
    <property type="match status" value="1"/>
</dbReference>
<dbReference type="EMBL" id="BMFF01000001">
    <property type="protein sequence ID" value="GGC88838.1"/>
    <property type="molecule type" value="Genomic_DNA"/>
</dbReference>
<sequence>MSHLIINTSTRSSRRATLLLAHGAGAPMDSAFMQQMVMALNSCGVDVARFEFPYMHSRRLSGKRSPPNPMPRLLESFREQWREFQAGHTGPLLIGGKSMGGRVASMLADELGAAGLVCFGYPFHPPGKPEKTRVDHLLTLVTPALIVQGTRDPFGKPPQVSGYALAPTVALHWLDTADHDFQPLKKSGNDQSVMIGQAASAVLEFLENRLR</sequence>
<dbReference type="InterPro" id="IPR029058">
    <property type="entry name" value="AB_hydrolase_fold"/>
</dbReference>
<dbReference type="Pfam" id="PF20408">
    <property type="entry name" value="Abhydrolase_11"/>
    <property type="match status" value="1"/>
</dbReference>
<protein>
    <recommendedName>
        <fullName evidence="1">KANL3/Tex30 alpha/beta hydrolase-like domain-containing protein</fullName>
    </recommendedName>
</protein>
<gene>
    <name evidence="2" type="ORF">GCM10007418_05600</name>
</gene>
<dbReference type="RefSeq" id="WP_150277344.1">
    <property type="nucleotide sequence ID" value="NZ_BMFF01000001.1"/>
</dbReference>